<dbReference type="PROSITE" id="PS50297">
    <property type="entry name" value="ANK_REP_REGION"/>
    <property type="match status" value="2"/>
</dbReference>
<organism evidence="4 5">
    <name type="scientific">Discina gigas</name>
    <dbReference type="NCBI Taxonomy" id="1032678"/>
    <lineage>
        <taxon>Eukaryota</taxon>
        <taxon>Fungi</taxon>
        <taxon>Dikarya</taxon>
        <taxon>Ascomycota</taxon>
        <taxon>Pezizomycotina</taxon>
        <taxon>Pezizomycetes</taxon>
        <taxon>Pezizales</taxon>
        <taxon>Discinaceae</taxon>
        <taxon>Discina</taxon>
    </lineage>
</organism>
<evidence type="ECO:0000313" key="5">
    <source>
        <dbReference type="Proteomes" id="UP001447188"/>
    </source>
</evidence>
<comment type="caution">
    <text evidence="4">The sequence shown here is derived from an EMBL/GenBank/DDBJ whole genome shotgun (WGS) entry which is preliminary data.</text>
</comment>
<sequence length="316" mass="33733">MANILTIPNELLDEIASYLEPLATSHLLITCRSLSSRLAPAMLRHAIAPKHGIHALHWASQMRHLSLVKTLLPLFPVDLRDQGGITALYYAAVAADATDETAESIVRLLITHGADPNSESHSVPLCPAIYARSSNIVRLLLDAGANPDWRGGGDEPLVVKAARAGDVAGILNLLLEHGADINGCNGHGSTPLLIAAQYGYFNMVKMLVEKGAKLDCVDGDGDTPLILATGQQRQIVAEYLVGQEGIDKLSANHAGDTPAILARAARYDNVLRVLGERGSVGDSEAVKSGRRCALSCGIGSRRLSELFCWRVRSKQG</sequence>
<proteinExistence type="predicted"/>
<accession>A0ABR3GS74</accession>
<keyword evidence="2 3" id="KW-0040">ANK repeat</keyword>
<evidence type="ECO:0000256" key="1">
    <source>
        <dbReference type="ARBA" id="ARBA00022737"/>
    </source>
</evidence>
<dbReference type="PANTHER" id="PTHR24173:SF74">
    <property type="entry name" value="ANKYRIN REPEAT DOMAIN-CONTAINING PROTEIN 16"/>
    <property type="match status" value="1"/>
</dbReference>
<keyword evidence="5" id="KW-1185">Reference proteome</keyword>
<protein>
    <submittedName>
        <fullName evidence="4">Uncharacterized protein</fullName>
    </submittedName>
</protein>
<dbReference type="Proteomes" id="UP001447188">
    <property type="component" value="Unassembled WGS sequence"/>
</dbReference>
<dbReference type="Pfam" id="PF12796">
    <property type="entry name" value="Ank_2"/>
    <property type="match status" value="2"/>
</dbReference>
<dbReference type="SMART" id="SM00248">
    <property type="entry name" value="ANK"/>
    <property type="match status" value="6"/>
</dbReference>
<dbReference type="PANTHER" id="PTHR24173">
    <property type="entry name" value="ANKYRIN REPEAT CONTAINING"/>
    <property type="match status" value="1"/>
</dbReference>
<name>A0ABR3GS74_9PEZI</name>
<evidence type="ECO:0000256" key="3">
    <source>
        <dbReference type="PROSITE-ProRule" id="PRU00023"/>
    </source>
</evidence>
<dbReference type="InterPro" id="IPR036770">
    <property type="entry name" value="Ankyrin_rpt-contain_sf"/>
</dbReference>
<dbReference type="InterPro" id="IPR002110">
    <property type="entry name" value="Ankyrin_rpt"/>
</dbReference>
<feature type="repeat" description="ANK" evidence="3">
    <location>
        <begin position="161"/>
        <end position="186"/>
    </location>
</feature>
<reference evidence="4 5" key="1">
    <citation type="submission" date="2024-02" db="EMBL/GenBank/DDBJ databases">
        <title>Discinaceae phylogenomics.</title>
        <authorList>
            <person name="Dirks A.C."/>
            <person name="James T.Y."/>
        </authorList>
    </citation>
    <scope>NUCLEOTIDE SEQUENCE [LARGE SCALE GENOMIC DNA]</scope>
    <source>
        <strain evidence="4 5">ACD0624</strain>
    </source>
</reference>
<dbReference type="EMBL" id="JBBBZM010000019">
    <property type="protein sequence ID" value="KAL0638703.1"/>
    <property type="molecule type" value="Genomic_DNA"/>
</dbReference>
<dbReference type="Gene3D" id="1.25.40.20">
    <property type="entry name" value="Ankyrin repeat-containing domain"/>
    <property type="match status" value="2"/>
</dbReference>
<gene>
    <name evidence="4" type="ORF">Q9L58_002281</name>
</gene>
<evidence type="ECO:0000313" key="4">
    <source>
        <dbReference type="EMBL" id="KAL0638703.1"/>
    </source>
</evidence>
<feature type="repeat" description="ANK" evidence="3">
    <location>
        <begin position="187"/>
        <end position="219"/>
    </location>
</feature>
<evidence type="ECO:0000256" key="2">
    <source>
        <dbReference type="ARBA" id="ARBA00023043"/>
    </source>
</evidence>
<dbReference type="SUPFAM" id="SSF48403">
    <property type="entry name" value="Ankyrin repeat"/>
    <property type="match status" value="1"/>
</dbReference>
<dbReference type="PROSITE" id="PS50088">
    <property type="entry name" value="ANK_REPEAT"/>
    <property type="match status" value="3"/>
</dbReference>
<feature type="repeat" description="ANK" evidence="3">
    <location>
        <begin position="83"/>
        <end position="121"/>
    </location>
</feature>
<keyword evidence="1" id="KW-0677">Repeat</keyword>